<dbReference type="EMBL" id="CATOUU010000751">
    <property type="protein sequence ID" value="CAI9945827.1"/>
    <property type="molecule type" value="Genomic_DNA"/>
</dbReference>
<comment type="caution">
    <text evidence="1">The sequence shown here is derived from an EMBL/GenBank/DDBJ whole genome shotgun (WGS) entry which is preliminary data.</text>
</comment>
<evidence type="ECO:0000313" key="2">
    <source>
        <dbReference type="EMBL" id="CAL6060541.1"/>
    </source>
</evidence>
<reference evidence="2 3" key="2">
    <citation type="submission" date="2024-07" db="EMBL/GenBank/DDBJ databases">
        <authorList>
            <person name="Akdeniz Z."/>
        </authorList>
    </citation>
    <scope>NUCLEOTIDE SEQUENCE [LARGE SCALE GENOMIC DNA]</scope>
</reference>
<evidence type="ECO:0000313" key="1">
    <source>
        <dbReference type="EMBL" id="CAI9945827.1"/>
    </source>
</evidence>
<organism evidence="1">
    <name type="scientific">Hexamita inflata</name>
    <dbReference type="NCBI Taxonomy" id="28002"/>
    <lineage>
        <taxon>Eukaryota</taxon>
        <taxon>Metamonada</taxon>
        <taxon>Diplomonadida</taxon>
        <taxon>Hexamitidae</taxon>
        <taxon>Hexamitinae</taxon>
        <taxon>Hexamita</taxon>
    </lineage>
</organism>
<sequence length="180" mass="21580">MQFQRIRQSAEKLEYLENFFILRMNQIYETNIIDLREAVDYYKNLTCASKRLFTSVWKELDAAIGVQTHSIKTYSYKYINEVVADRFSDQWQNETKQQASQYLKVQIHIFRTQIILNAQTEKQAYDLCKDLLDLTFQHFDDFKNETKIGTKKKMIDFLRFQIISEISKTRERSKTISSNQ</sequence>
<dbReference type="EMBL" id="CAXDID020000230">
    <property type="protein sequence ID" value="CAL6060541.1"/>
    <property type="molecule type" value="Genomic_DNA"/>
</dbReference>
<accession>A0AA86Q4B7</accession>
<protein>
    <submittedName>
        <fullName evidence="2">Hypothetical_protein</fullName>
    </submittedName>
</protein>
<gene>
    <name evidence="1" type="ORF">HINF_LOCUS33472</name>
    <name evidence="2" type="ORF">HINF_LOCUS49277</name>
</gene>
<reference evidence="1" key="1">
    <citation type="submission" date="2023-06" db="EMBL/GenBank/DDBJ databases">
        <authorList>
            <person name="Kurt Z."/>
        </authorList>
    </citation>
    <scope>NUCLEOTIDE SEQUENCE</scope>
</reference>
<name>A0AA86Q4B7_9EUKA</name>
<dbReference type="Proteomes" id="UP001642409">
    <property type="component" value="Unassembled WGS sequence"/>
</dbReference>
<keyword evidence="3" id="KW-1185">Reference proteome</keyword>
<proteinExistence type="predicted"/>
<evidence type="ECO:0000313" key="3">
    <source>
        <dbReference type="Proteomes" id="UP001642409"/>
    </source>
</evidence>
<dbReference type="AlphaFoldDB" id="A0AA86Q4B7"/>